<dbReference type="Proteomes" id="UP000887576">
    <property type="component" value="Unplaced"/>
</dbReference>
<organism evidence="1 2">
    <name type="scientific">Panagrolaimus sp. JU765</name>
    <dbReference type="NCBI Taxonomy" id="591449"/>
    <lineage>
        <taxon>Eukaryota</taxon>
        <taxon>Metazoa</taxon>
        <taxon>Ecdysozoa</taxon>
        <taxon>Nematoda</taxon>
        <taxon>Chromadorea</taxon>
        <taxon>Rhabditida</taxon>
        <taxon>Tylenchina</taxon>
        <taxon>Panagrolaimomorpha</taxon>
        <taxon>Panagrolaimoidea</taxon>
        <taxon>Panagrolaimidae</taxon>
        <taxon>Panagrolaimus</taxon>
    </lineage>
</organism>
<proteinExistence type="predicted"/>
<sequence>MKFPVSLDDLIQGALQFVKPIFDTSQPLKTMNSMSRAVDDSPVFEGRQQAALGIQKENAAFKDAPICRGNSQICKFIACAAHNFKHDENFANLNLATQLISDKKLRKTITK</sequence>
<evidence type="ECO:0000313" key="1">
    <source>
        <dbReference type="Proteomes" id="UP000887576"/>
    </source>
</evidence>
<accession>A0AC34RQ98</accession>
<dbReference type="WBParaSite" id="JU765_v2.g8888.t1">
    <property type="protein sequence ID" value="JU765_v2.g8888.t1"/>
    <property type="gene ID" value="JU765_v2.g8888"/>
</dbReference>
<reference evidence="2" key="1">
    <citation type="submission" date="2022-11" db="UniProtKB">
        <authorList>
            <consortium name="WormBaseParasite"/>
        </authorList>
    </citation>
    <scope>IDENTIFICATION</scope>
</reference>
<evidence type="ECO:0000313" key="2">
    <source>
        <dbReference type="WBParaSite" id="JU765_v2.g8888.t1"/>
    </source>
</evidence>
<name>A0AC34RQ98_9BILA</name>
<protein>
    <submittedName>
        <fullName evidence="2">Uncharacterized protein</fullName>
    </submittedName>
</protein>